<dbReference type="EMBL" id="WWHY01000001">
    <property type="protein sequence ID" value="MYR31370.1"/>
    <property type="molecule type" value="Genomic_DNA"/>
</dbReference>
<dbReference type="Proteomes" id="UP000467124">
    <property type="component" value="Unassembled WGS sequence"/>
</dbReference>
<proteinExistence type="predicted"/>
<accession>A0A7K2IN32</accession>
<dbReference type="GeneID" id="91392223"/>
<dbReference type="OMA" id="WRRREDF"/>
<evidence type="ECO:0000313" key="3">
    <source>
        <dbReference type="Proteomes" id="UP000467124"/>
    </source>
</evidence>
<reference evidence="2 3" key="1">
    <citation type="journal article" date="2019" name="Nat. Commun.">
        <title>The antimicrobial potential of Streptomyces from insect microbiomes.</title>
        <authorList>
            <person name="Chevrette M.G."/>
            <person name="Carlson C.M."/>
            <person name="Ortega H.E."/>
            <person name="Thomas C."/>
            <person name="Ananiev G.E."/>
            <person name="Barns K.J."/>
            <person name="Book A.J."/>
            <person name="Cagnazzo J."/>
            <person name="Carlos C."/>
            <person name="Flanigan W."/>
            <person name="Grubbs K.J."/>
            <person name="Horn H.A."/>
            <person name="Hoffmann F.M."/>
            <person name="Klassen J.L."/>
            <person name="Knack J.J."/>
            <person name="Lewin G.R."/>
            <person name="McDonald B.R."/>
            <person name="Muller L."/>
            <person name="Melo W.G.P."/>
            <person name="Pinto-Tomas A.A."/>
            <person name="Schmitz A."/>
            <person name="Wendt-Pienkowski E."/>
            <person name="Wildman S."/>
            <person name="Zhao M."/>
            <person name="Zhang F."/>
            <person name="Bugni T.S."/>
            <person name="Andes D.R."/>
            <person name="Pupo M.T."/>
            <person name="Currie C.R."/>
        </authorList>
    </citation>
    <scope>NUCLEOTIDE SEQUENCE [LARGE SCALE GENOMIC DNA]</scope>
    <source>
        <strain evidence="2 3">SID5840</strain>
    </source>
</reference>
<gene>
    <name evidence="2" type="ORF">GTW20_03595</name>
</gene>
<dbReference type="GO" id="GO:0004497">
    <property type="term" value="F:monooxygenase activity"/>
    <property type="evidence" value="ECO:0007669"/>
    <property type="project" value="UniProtKB-KW"/>
</dbReference>
<dbReference type="InterPro" id="IPR011008">
    <property type="entry name" value="Dimeric_a/b-barrel"/>
</dbReference>
<keyword evidence="2" id="KW-0560">Oxidoreductase</keyword>
<evidence type="ECO:0000259" key="1">
    <source>
        <dbReference type="PROSITE" id="PS51725"/>
    </source>
</evidence>
<dbReference type="AlphaFoldDB" id="A0A7K2IN32"/>
<dbReference type="SUPFAM" id="SSF54909">
    <property type="entry name" value="Dimeric alpha+beta barrel"/>
    <property type="match status" value="1"/>
</dbReference>
<dbReference type="Pfam" id="PF03992">
    <property type="entry name" value="ABM"/>
    <property type="match status" value="1"/>
</dbReference>
<evidence type="ECO:0000313" key="2">
    <source>
        <dbReference type="EMBL" id="MYR31370.1"/>
    </source>
</evidence>
<dbReference type="PROSITE" id="PS51725">
    <property type="entry name" value="ABM"/>
    <property type="match status" value="1"/>
</dbReference>
<organism evidence="2 3">
    <name type="scientific">Nocardiopsis alba</name>
    <dbReference type="NCBI Taxonomy" id="53437"/>
    <lineage>
        <taxon>Bacteria</taxon>
        <taxon>Bacillati</taxon>
        <taxon>Actinomycetota</taxon>
        <taxon>Actinomycetes</taxon>
        <taxon>Streptosporangiales</taxon>
        <taxon>Nocardiopsidaceae</taxon>
        <taxon>Nocardiopsis</taxon>
    </lineage>
</organism>
<keyword evidence="2" id="KW-0503">Monooxygenase</keyword>
<protein>
    <submittedName>
        <fullName evidence="2">Antibiotic biosynthesis monooxygenase</fullName>
    </submittedName>
</protein>
<dbReference type="InterPro" id="IPR007138">
    <property type="entry name" value="ABM_dom"/>
</dbReference>
<dbReference type="Gene3D" id="3.30.70.100">
    <property type="match status" value="1"/>
</dbReference>
<feature type="domain" description="ABM" evidence="1">
    <location>
        <begin position="11"/>
        <end position="102"/>
    </location>
</feature>
<name>A0A7K2IN32_9ACTN</name>
<sequence>MAVIDTDRDLVALINTFTVEPRDQERLVELLHEATEDVMRHFPGFVSANVHVGLDGTKVCNYAQWESEEHFTKAIEHPDAQPHFTQCRAIATSVSALYRLRFTEGG</sequence>
<comment type="caution">
    <text evidence="2">The sequence shown here is derived from an EMBL/GenBank/DDBJ whole genome shotgun (WGS) entry which is preliminary data.</text>
</comment>
<dbReference type="RefSeq" id="WP_014908423.1">
    <property type="nucleotide sequence ID" value="NZ_BAZE01000007.1"/>
</dbReference>